<dbReference type="OrthoDB" id="8958520at2759"/>
<keyword evidence="4" id="KW-0217">Developmental protein</keyword>
<dbReference type="SUPFAM" id="SSF57630">
    <property type="entry name" value="GLA-domain"/>
    <property type="match status" value="1"/>
</dbReference>
<evidence type="ECO:0000256" key="9">
    <source>
        <dbReference type="ARBA" id="ARBA00022855"/>
    </source>
</evidence>
<keyword evidence="9" id="KW-0892">Osteogenesis</keyword>
<evidence type="ECO:0000256" key="7">
    <source>
        <dbReference type="ARBA" id="ARBA00022553"/>
    </source>
</evidence>
<keyword evidence="8" id="KW-0221">Differentiation</keyword>
<dbReference type="InterPro" id="IPR058704">
    <property type="entry name" value="BGLAP-like_C"/>
</dbReference>
<sequence>MRSLLRFLALFAAVSLCVCYDSHESTESAEDPFWTPNRANSFMPQRNNIYNLPNRGPFRPFRRNIKPQSEIRAEICEDFSPCHLYAYRFGFPQAYQRYFRHGLPSQQLYRPTGIRPY</sequence>
<dbReference type="Proteomes" id="UP000264800">
    <property type="component" value="Unplaced"/>
</dbReference>
<comment type="similarity">
    <text evidence="2">Belongs to the osteocalcin/matrix Gla protein family.</text>
</comment>
<dbReference type="GeneID" id="108236163"/>
<dbReference type="InterPro" id="IPR000294">
    <property type="entry name" value="GLA_domain"/>
</dbReference>
<keyword evidence="11" id="KW-0891">Chondrogenesis</keyword>
<keyword evidence="7" id="KW-0597">Phosphoprotein</keyword>
<feature type="chain" id="PRO_5018759425" description="Matrix Gla protein" evidence="12">
    <location>
        <begin position="20"/>
        <end position="117"/>
    </location>
</feature>
<evidence type="ECO:0000256" key="3">
    <source>
        <dbReference type="ARBA" id="ARBA00017145"/>
    </source>
</evidence>
<dbReference type="GO" id="GO:0051216">
    <property type="term" value="P:cartilage development"/>
    <property type="evidence" value="ECO:0007669"/>
    <property type="project" value="UniProtKB-KW"/>
</dbReference>
<dbReference type="Pfam" id="PF25890">
    <property type="entry name" value="BGLAP_C"/>
    <property type="match status" value="1"/>
</dbReference>
<dbReference type="CTD" id="4256"/>
<dbReference type="OMA" id="PRANRYN"/>
<dbReference type="STRING" id="37003.ENSKMAP00000017793"/>
<keyword evidence="5" id="KW-0301">Gamma-carboxyglutamic acid</keyword>
<evidence type="ECO:0000256" key="6">
    <source>
        <dbReference type="ARBA" id="ARBA00022525"/>
    </source>
</evidence>
<reference evidence="14" key="2">
    <citation type="submission" date="2025-09" db="UniProtKB">
        <authorList>
            <consortium name="Ensembl"/>
        </authorList>
    </citation>
    <scope>IDENTIFICATION</scope>
</reference>
<feature type="signal peptide" evidence="12">
    <location>
        <begin position="1"/>
        <end position="19"/>
    </location>
</feature>
<feature type="domain" description="Gla" evidence="13">
    <location>
        <begin position="54"/>
        <end position="100"/>
    </location>
</feature>
<keyword evidence="12" id="KW-0732">Signal</keyword>
<evidence type="ECO:0000256" key="10">
    <source>
        <dbReference type="ARBA" id="ARBA00023157"/>
    </source>
</evidence>
<keyword evidence="6" id="KW-0964">Secreted</keyword>
<evidence type="ECO:0000256" key="2">
    <source>
        <dbReference type="ARBA" id="ARBA00008850"/>
    </source>
</evidence>
<dbReference type="KEGG" id="kmr:108236163"/>
<accession>A0A3Q3ALV7</accession>
<dbReference type="PANTHER" id="PTHR10109">
    <property type="entry name" value="MATRIX GLA PROTEIN"/>
    <property type="match status" value="1"/>
</dbReference>
<evidence type="ECO:0000313" key="15">
    <source>
        <dbReference type="Proteomes" id="UP000264800"/>
    </source>
</evidence>
<dbReference type="InterPro" id="IPR027118">
    <property type="entry name" value="MGP"/>
</dbReference>
<dbReference type="GO" id="GO:0005576">
    <property type="term" value="C:extracellular region"/>
    <property type="evidence" value="ECO:0007669"/>
    <property type="project" value="UniProtKB-SubCell"/>
</dbReference>
<dbReference type="GO" id="GO:0005509">
    <property type="term" value="F:calcium ion binding"/>
    <property type="evidence" value="ECO:0007669"/>
    <property type="project" value="InterPro"/>
</dbReference>
<dbReference type="GeneTree" id="ENSGT00390000003753"/>
<evidence type="ECO:0000256" key="8">
    <source>
        <dbReference type="ARBA" id="ARBA00022782"/>
    </source>
</evidence>
<dbReference type="PROSITE" id="PS50998">
    <property type="entry name" value="GLA_2"/>
    <property type="match status" value="1"/>
</dbReference>
<organism evidence="14 15">
    <name type="scientific">Kryptolebias marmoratus</name>
    <name type="common">Mangrove killifish</name>
    <name type="synonym">Rivulus marmoratus</name>
    <dbReference type="NCBI Taxonomy" id="37003"/>
    <lineage>
        <taxon>Eukaryota</taxon>
        <taxon>Metazoa</taxon>
        <taxon>Chordata</taxon>
        <taxon>Craniata</taxon>
        <taxon>Vertebrata</taxon>
        <taxon>Euteleostomi</taxon>
        <taxon>Actinopterygii</taxon>
        <taxon>Neopterygii</taxon>
        <taxon>Teleostei</taxon>
        <taxon>Neoteleostei</taxon>
        <taxon>Acanthomorphata</taxon>
        <taxon>Ovalentaria</taxon>
        <taxon>Atherinomorphae</taxon>
        <taxon>Cyprinodontiformes</taxon>
        <taxon>Rivulidae</taxon>
        <taxon>Kryptolebias</taxon>
    </lineage>
</organism>
<evidence type="ECO:0000256" key="12">
    <source>
        <dbReference type="SAM" id="SignalP"/>
    </source>
</evidence>
<dbReference type="PANTHER" id="PTHR10109:SF0">
    <property type="entry name" value="MATRIX GLA PROTEIN"/>
    <property type="match status" value="1"/>
</dbReference>
<evidence type="ECO:0000256" key="11">
    <source>
        <dbReference type="ARBA" id="ARBA00023188"/>
    </source>
</evidence>
<evidence type="ECO:0000256" key="5">
    <source>
        <dbReference type="ARBA" id="ARBA00022479"/>
    </source>
</evidence>
<keyword evidence="10" id="KW-1015">Disulfide bond</keyword>
<reference evidence="14" key="1">
    <citation type="submission" date="2025-08" db="UniProtKB">
        <authorList>
            <consortium name="Ensembl"/>
        </authorList>
    </citation>
    <scope>IDENTIFICATION</scope>
</reference>
<evidence type="ECO:0000256" key="1">
    <source>
        <dbReference type="ARBA" id="ARBA00004613"/>
    </source>
</evidence>
<dbReference type="AlphaFoldDB" id="A0A3Q3ALV7"/>
<evidence type="ECO:0000313" key="14">
    <source>
        <dbReference type="Ensembl" id="ENSKMAP00000017793.1"/>
    </source>
</evidence>
<evidence type="ECO:0000259" key="13">
    <source>
        <dbReference type="PROSITE" id="PS50998"/>
    </source>
</evidence>
<proteinExistence type="inferred from homology"/>
<protein>
    <recommendedName>
        <fullName evidence="3">Matrix Gla protein</fullName>
    </recommendedName>
</protein>
<comment type="subcellular location">
    <subcellularLocation>
        <location evidence="1">Secreted</location>
    </subcellularLocation>
</comment>
<dbReference type="GO" id="GO:0001503">
    <property type="term" value="P:ossification"/>
    <property type="evidence" value="ECO:0007669"/>
    <property type="project" value="UniProtKB-KW"/>
</dbReference>
<keyword evidence="15" id="KW-1185">Reference proteome</keyword>
<name>A0A3Q3ALV7_KRYMA</name>
<dbReference type="GO" id="GO:0031012">
    <property type="term" value="C:extracellular matrix"/>
    <property type="evidence" value="ECO:0007669"/>
    <property type="project" value="InterPro"/>
</dbReference>
<dbReference type="Ensembl" id="ENSKMAT00000018041.1">
    <property type="protein sequence ID" value="ENSKMAP00000017793.1"/>
    <property type="gene ID" value="ENSKMAG00000013262.1"/>
</dbReference>
<dbReference type="GO" id="GO:0030154">
    <property type="term" value="P:cell differentiation"/>
    <property type="evidence" value="ECO:0007669"/>
    <property type="project" value="UniProtKB-KW"/>
</dbReference>
<dbReference type="InterPro" id="IPR035972">
    <property type="entry name" value="GLA-like_dom_SF"/>
</dbReference>
<evidence type="ECO:0000256" key="4">
    <source>
        <dbReference type="ARBA" id="ARBA00022473"/>
    </source>
</evidence>